<dbReference type="VEuPathDB" id="MicrosporidiaDB:SLOPH_234"/>
<proteinExistence type="predicted"/>
<evidence type="ECO:0000313" key="2">
    <source>
        <dbReference type="Proteomes" id="UP000014978"/>
    </source>
</evidence>
<dbReference type="AlphaFoldDB" id="S7W7Z7"/>
<dbReference type="InterPro" id="IPR035979">
    <property type="entry name" value="RBD_domain_sf"/>
</dbReference>
<gene>
    <name evidence="1" type="ORF">SLOPH_234</name>
</gene>
<dbReference type="Proteomes" id="UP000014978">
    <property type="component" value="Unassembled WGS sequence"/>
</dbReference>
<dbReference type="GO" id="GO:0003676">
    <property type="term" value="F:nucleic acid binding"/>
    <property type="evidence" value="ECO:0007669"/>
    <property type="project" value="InterPro"/>
</dbReference>
<protein>
    <recommendedName>
        <fullName evidence="3">RRM domain-containing protein</fullName>
    </recommendedName>
</protein>
<name>S7W7Z7_SPRLO</name>
<dbReference type="Gene3D" id="3.30.70.330">
    <property type="match status" value="1"/>
</dbReference>
<dbReference type="OMA" id="PKENDIC"/>
<dbReference type="OrthoDB" id="439808at2759"/>
<dbReference type="EMBL" id="ATCN01000469">
    <property type="protein sequence ID" value="EPR78951.1"/>
    <property type="molecule type" value="Genomic_DNA"/>
</dbReference>
<keyword evidence="2" id="KW-1185">Reference proteome</keyword>
<evidence type="ECO:0000313" key="1">
    <source>
        <dbReference type="EMBL" id="EPR78951.1"/>
    </source>
</evidence>
<comment type="caution">
    <text evidence="1">The sequence shown here is derived from an EMBL/GenBank/DDBJ whole genome shotgun (WGS) entry which is preliminary data.</text>
</comment>
<reference evidence="2" key="1">
    <citation type="journal article" date="2013" name="PLoS Genet.">
        <title>The genome of Spraguea lophii and the basis of host-microsporidian interactions.</title>
        <authorList>
            <person name="Campbell S.E."/>
            <person name="Williams T.A."/>
            <person name="Yousuf A."/>
            <person name="Soanes D.M."/>
            <person name="Paszkiewicz K.H."/>
            <person name="Williams B.A.P."/>
        </authorList>
    </citation>
    <scope>NUCLEOTIDE SEQUENCE [LARGE SCALE GENOMIC DNA]</scope>
    <source>
        <strain evidence="2">42_110</strain>
    </source>
</reference>
<evidence type="ECO:0008006" key="3">
    <source>
        <dbReference type="Google" id="ProtNLM"/>
    </source>
</evidence>
<dbReference type="HOGENOM" id="CLU_1349678_0_0_1"/>
<dbReference type="InParanoid" id="S7W7Z7"/>
<sequence>MYDQKLSTKTRVLLLRNTKASSNIINNFEYKEIIKINDDFDFITFFDLRTAVEAYKELHKNFIDVNFCLHTQELENACQGTVFLSMKDMQAPLTDEEIHDELEKFGEIKEVRDYKNFKKYVEFFDSRAALEALKINVNAFNKGKVECKLAWDNNPKKREELEQIVAKVINEKEETGNVFVEALDEFIFSKLKQIEKMIRERYN</sequence>
<dbReference type="InterPro" id="IPR012677">
    <property type="entry name" value="Nucleotide-bd_a/b_plait_sf"/>
</dbReference>
<accession>S7W7Z7</accession>
<dbReference type="SUPFAM" id="SSF54928">
    <property type="entry name" value="RNA-binding domain, RBD"/>
    <property type="match status" value="1"/>
</dbReference>
<organism evidence="1 2">
    <name type="scientific">Spraguea lophii (strain 42_110)</name>
    <name type="common">Microsporidian parasite</name>
    <dbReference type="NCBI Taxonomy" id="1358809"/>
    <lineage>
        <taxon>Eukaryota</taxon>
        <taxon>Fungi</taxon>
        <taxon>Fungi incertae sedis</taxon>
        <taxon>Microsporidia</taxon>
        <taxon>Spragueidae</taxon>
        <taxon>Spraguea</taxon>
    </lineage>
</organism>